<sequence>MFRDATPEKTIAFVRYSVALTYCWPLPSTATKSRVFRFKILRFLVLLNAFMLLGPLLYAMHVHRDDPGKVSKAALLSLAIMQVLVQTSFCAVHYNRFQRLIEEMELCCENATSCERLVFQRYIGQYSVFYGMSAIWFYVTATIVVLGTILVPGPLTTNPEYPFPVDFEPLRSFLYVHQGLVGLQCSAHACVNAFCALLLLFAAARYENLMTELRAVTDAASLIKCIEKYYIVKRYARDAVHAVRFIALITVTLCGIAVVFSGISFVGRQPFNVKIQSFSLAATGLLEVFMCALPADHLMDMSETVMQKAYESEWYEQRLKIQKCILFTLVPQPPVVLSIKCIIPALSLRYYCSFISNVFSLFTALRIVMVKDEDDN</sequence>
<feature type="transmembrane region" description="Helical" evidence="10">
    <location>
        <begin position="242"/>
        <end position="266"/>
    </location>
</feature>
<dbReference type="Proteomes" id="UP001642520">
    <property type="component" value="Unassembled WGS sequence"/>
</dbReference>
<comment type="similarity">
    <text evidence="10">Belongs to the insect chemoreceptor superfamily. Heteromeric odorant receptor channel (TC 1.A.69) family.</text>
</comment>
<dbReference type="PANTHER" id="PTHR21137">
    <property type="entry name" value="ODORANT RECEPTOR"/>
    <property type="match status" value="1"/>
</dbReference>
<keyword evidence="8 10" id="KW-0675">Receptor</keyword>
<reference evidence="11 12" key="1">
    <citation type="submission" date="2024-08" db="EMBL/GenBank/DDBJ databases">
        <authorList>
            <person name="Will J Nash"/>
            <person name="Angela Man"/>
            <person name="Seanna McTaggart"/>
            <person name="Kendall Baker"/>
            <person name="Tom Barker"/>
            <person name="Leah Catchpole"/>
            <person name="Alex Durrant"/>
            <person name="Karim Gharbi"/>
            <person name="Naomi Irish"/>
            <person name="Gemy Kaithakottil"/>
            <person name="Debby Ku"/>
            <person name="Aaliyah Providence"/>
            <person name="Felix Shaw"/>
            <person name="David Swarbreck"/>
            <person name="Chris Watkins"/>
            <person name="Ann M. McCartney"/>
            <person name="Giulio Formenti"/>
            <person name="Alice Mouton"/>
            <person name="Noel Vella"/>
            <person name="Bjorn M von Reumont"/>
            <person name="Adriana Vella"/>
            <person name="Wilfried Haerty"/>
        </authorList>
    </citation>
    <scope>NUCLEOTIDE SEQUENCE [LARGE SCALE GENOMIC DNA]</scope>
</reference>
<evidence type="ECO:0000256" key="3">
    <source>
        <dbReference type="ARBA" id="ARBA00022606"/>
    </source>
</evidence>
<evidence type="ECO:0000256" key="5">
    <source>
        <dbReference type="ARBA" id="ARBA00022725"/>
    </source>
</evidence>
<protein>
    <recommendedName>
        <fullName evidence="10">Odorant receptor</fullName>
    </recommendedName>
</protein>
<name>A0ABP1NHA8_XYLVO</name>
<feature type="transmembrane region" description="Helical" evidence="10">
    <location>
        <begin position="40"/>
        <end position="61"/>
    </location>
</feature>
<comment type="caution">
    <text evidence="11">The sequence shown here is derived from an EMBL/GenBank/DDBJ whole genome shotgun (WGS) entry which is preliminary data.</text>
</comment>
<dbReference type="Pfam" id="PF02949">
    <property type="entry name" value="7tm_6"/>
    <property type="match status" value="1"/>
</dbReference>
<evidence type="ECO:0000256" key="10">
    <source>
        <dbReference type="RuleBase" id="RU351113"/>
    </source>
</evidence>
<keyword evidence="12" id="KW-1185">Reference proteome</keyword>
<evidence type="ECO:0000256" key="9">
    <source>
        <dbReference type="ARBA" id="ARBA00023224"/>
    </source>
</evidence>
<evidence type="ECO:0000256" key="6">
    <source>
        <dbReference type="ARBA" id="ARBA00022989"/>
    </source>
</evidence>
<keyword evidence="5 10" id="KW-0552">Olfaction</keyword>
<dbReference type="InterPro" id="IPR004117">
    <property type="entry name" value="7tm6_olfct_rcpt"/>
</dbReference>
<feature type="transmembrane region" description="Helical" evidence="10">
    <location>
        <begin position="135"/>
        <end position="155"/>
    </location>
</feature>
<evidence type="ECO:0000313" key="12">
    <source>
        <dbReference type="Proteomes" id="UP001642520"/>
    </source>
</evidence>
<keyword evidence="6 10" id="KW-1133">Transmembrane helix</keyword>
<comment type="subcellular location">
    <subcellularLocation>
        <location evidence="1 10">Cell membrane</location>
        <topology evidence="1 10">Multi-pass membrane protein</topology>
    </subcellularLocation>
</comment>
<organism evidence="11 12">
    <name type="scientific">Xylocopa violacea</name>
    <name type="common">Violet carpenter bee</name>
    <name type="synonym">Apis violacea</name>
    <dbReference type="NCBI Taxonomy" id="135666"/>
    <lineage>
        <taxon>Eukaryota</taxon>
        <taxon>Metazoa</taxon>
        <taxon>Ecdysozoa</taxon>
        <taxon>Arthropoda</taxon>
        <taxon>Hexapoda</taxon>
        <taxon>Insecta</taxon>
        <taxon>Pterygota</taxon>
        <taxon>Neoptera</taxon>
        <taxon>Endopterygota</taxon>
        <taxon>Hymenoptera</taxon>
        <taxon>Apocrita</taxon>
        <taxon>Aculeata</taxon>
        <taxon>Apoidea</taxon>
        <taxon>Anthophila</taxon>
        <taxon>Apidae</taxon>
        <taxon>Xylocopa</taxon>
        <taxon>Xylocopa</taxon>
    </lineage>
</organism>
<proteinExistence type="inferred from homology"/>
<gene>
    <name evidence="11" type="ORF">XYLVIOL_LOCUS4149</name>
</gene>
<keyword evidence="2" id="KW-1003">Cell membrane</keyword>
<feature type="transmembrane region" description="Helical" evidence="10">
    <location>
        <begin position="278"/>
        <end position="298"/>
    </location>
</feature>
<feature type="transmembrane region" description="Helical" evidence="10">
    <location>
        <begin position="175"/>
        <end position="204"/>
    </location>
</feature>
<evidence type="ECO:0000256" key="7">
    <source>
        <dbReference type="ARBA" id="ARBA00023136"/>
    </source>
</evidence>
<evidence type="ECO:0000256" key="2">
    <source>
        <dbReference type="ARBA" id="ARBA00022475"/>
    </source>
</evidence>
<evidence type="ECO:0000256" key="8">
    <source>
        <dbReference type="ARBA" id="ARBA00023170"/>
    </source>
</evidence>
<evidence type="ECO:0000256" key="1">
    <source>
        <dbReference type="ARBA" id="ARBA00004651"/>
    </source>
</evidence>
<dbReference type="PANTHER" id="PTHR21137:SF35">
    <property type="entry name" value="ODORANT RECEPTOR 19A-RELATED"/>
    <property type="match status" value="1"/>
</dbReference>
<feature type="transmembrane region" description="Helical" evidence="10">
    <location>
        <begin position="348"/>
        <end position="369"/>
    </location>
</feature>
<keyword evidence="7 10" id="KW-0472">Membrane</keyword>
<accession>A0ABP1NHA8</accession>
<keyword evidence="9 10" id="KW-0807">Transducer</keyword>
<evidence type="ECO:0000256" key="4">
    <source>
        <dbReference type="ARBA" id="ARBA00022692"/>
    </source>
</evidence>
<keyword evidence="3 10" id="KW-0716">Sensory transduction</keyword>
<keyword evidence="4 10" id="KW-0812">Transmembrane</keyword>
<evidence type="ECO:0000313" key="11">
    <source>
        <dbReference type="EMBL" id="CAL7939842.1"/>
    </source>
</evidence>
<feature type="transmembrane region" description="Helical" evidence="10">
    <location>
        <begin position="73"/>
        <end position="94"/>
    </location>
</feature>
<dbReference type="EMBL" id="CAXAJV020001290">
    <property type="protein sequence ID" value="CAL7939842.1"/>
    <property type="molecule type" value="Genomic_DNA"/>
</dbReference>